<proteinExistence type="inferred from homology"/>
<feature type="transmembrane region" description="Helical" evidence="13">
    <location>
        <begin position="15"/>
        <end position="34"/>
    </location>
</feature>
<keyword evidence="2 13" id="KW-0813">Transport</keyword>
<keyword evidence="10 13" id="KW-0066">ATP synthesis</keyword>
<keyword evidence="8 13" id="KW-0406">Ion transport</keyword>
<keyword evidence="6 13" id="KW-0375">Hydrogen ion transport</keyword>
<dbReference type="AlphaFoldDB" id="A0A1G2K3M0"/>
<evidence type="ECO:0000256" key="6">
    <source>
        <dbReference type="ARBA" id="ARBA00022781"/>
    </source>
</evidence>
<dbReference type="GO" id="GO:0046961">
    <property type="term" value="F:proton-transporting ATPase activity, rotational mechanism"/>
    <property type="evidence" value="ECO:0007669"/>
    <property type="project" value="TreeGrafter"/>
</dbReference>
<evidence type="ECO:0000256" key="9">
    <source>
        <dbReference type="ARBA" id="ARBA00023136"/>
    </source>
</evidence>
<accession>A0A1G2K3M0</accession>
<evidence type="ECO:0000256" key="8">
    <source>
        <dbReference type="ARBA" id="ARBA00023065"/>
    </source>
</evidence>
<dbReference type="Pfam" id="PF00430">
    <property type="entry name" value="ATP-synt_B"/>
    <property type="match status" value="1"/>
</dbReference>
<dbReference type="NCBIfam" id="TIGR01144">
    <property type="entry name" value="ATP_synt_b"/>
    <property type="match status" value="1"/>
</dbReference>
<evidence type="ECO:0000256" key="2">
    <source>
        <dbReference type="ARBA" id="ARBA00022448"/>
    </source>
</evidence>
<dbReference type="GO" id="GO:0005886">
    <property type="term" value="C:plasma membrane"/>
    <property type="evidence" value="ECO:0007669"/>
    <property type="project" value="UniProtKB-SubCell"/>
</dbReference>
<dbReference type="CDD" id="cd06503">
    <property type="entry name" value="ATP-synt_Fo_b"/>
    <property type="match status" value="1"/>
</dbReference>
<dbReference type="HAMAP" id="MF_01398">
    <property type="entry name" value="ATP_synth_b_bprime"/>
    <property type="match status" value="1"/>
</dbReference>
<dbReference type="PANTHER" id="PTHR33445:SF1">
    <property type="entry name" value="ATP SYNTHASE SUBUNIT B"/>
    <property type="match status" value="1"/>
</dbReference>
<evidence type="ECO:0000256" key="3">
    <source>
        <dbReference type="ARBA" id="ARBA00022475"/>
    </source>
</evidence>
<comment type="subunit">
    <text evidence="13">F-type ATPases have 2 components, F(1) - the catalytic core - and F(0) - the membrane proton channel. F(1) has five subunits: alpha(3), beta(3), gamma(1), delta(1), epsilon(1). F(0) has three main subunits: a(1), b(2) and c(10-14). The alpha and beta chains form an alternating ring which encloses part of the gamma chain. F(1) is attached to F(0) by a central stalk formed by the gamma and epsilon chains, while a peripheral stalk is formed by the delta and b chains.</text>
</comment>
<feature type="coiled-coil region" evidence="15">
    <location>
        <begin position="103"/>
        <end position="130"/>
    </location>
</feature>
<keyword evidence="3 13" id="KW-1003">Cell membrane</keyword>
<dbReference type="GO" id="GO:0046933">
    <property type="term" value="F:proton-transporting ATP synthase activity, rotational mechanism"/>
    <property type="evidence" value="ECO:0007669"/>
    <property type="project" value="UniProtKB-UniRule"/>
</dbReference>
<evidence type="ECO:0000256" key="15">
    <source>
        <dbReference type="SAM" id="Coils"/>
    </source>
</evidence>
<protein>
    <recommendedName>
        <fullName evidence="13">ATP synthase subunit b</fullName>
    </recommendedName>
    <alternativeName>
        <fullName evidence="13">ATP synthase F(0) sector subunit b</fullName>
    </alternativeName>
    <alternativeName>
        <fullName evidence="13">ATPase subunit I</fullName>
    </alternativeName>
    <alternativeName>
        <fullName evidence="13">F-type ATPase subunit b</fullName>
        <shortName evidence="13">F-ATPase subunit b</shortName>
    </alternativeName>
</protein>
<organism evidence="16 17">
    <name type="scientific">Candidatus Sungbacteria bacterium GWC2_49_10</name>
    <dbReference type="NCBI Taxonomy" id="1802263"/>
    <lineage>
        <taxon>Bacteria</taxon>
        <taxon>Candidatus Sungiibacteriota</taxon>
    </lineage>
</organism>
<evidence type="ECO:0000256" key="12">
    <source>
        <dbReference type="ARBA" id="ARBA00037847"/>
    </source>
</evidence>
<evidence type="ECO:0000256" key="13">
    <source>
        <dbReference type="HAMAP-Rule" id="MF_01398"/>
    </source>
</evidence>
<gene>
    <name evidence="13" type="primary">atpF</name>
    <name evidence="16" type="ORF">A2131_01835</name>
</gene>
<dbReference type="EMBL" id="MHQB01000046">
    <property type="protein sequence ID" value="OGZ93048.1"/>
    <property type="molecule type" value="Genomic_DNA"/>
</dbReference>
<evidence type="ECO:0000256" key="14">
    <source>
        <dbReference type="RuleBase" id="RU003848"/>
    </source>
</evidence>
<evidence type="ECO:0000256" key="11">
    <source>
        <dbReference type="ARBA" id="ARBA00025198"/>
    </source>
</evidence>
<evidence type="ECO:0000256" key="7">
    <source>
        <dbReference type="ARBA" id="ARBA00022989"/>
    </source>
</evidence>
<name>A0A1G2K3M0_9BACT</name>
<dbReference type="Proteomes" id="UP000177392">
    <property type="component" value="Unassembled WGS sequence"/>
</dbReference>
<keyword evidence="9 13" id="KW-0472">Membrane</keyword>
<dbReference type="GO" id="GO:0012505">
    <property type="term" value="C:endomembrane system"/>
    <property type="evidence" value="ECO:0007669"/>
    <property type="project" value="UniProtKB-SubCell"/>
</dbReference>
<evidence type="ECO:0000313" key="16">
    <source>
        <dbReference type="EMBL" id="OGZ93048.1"/>
    </source>
</evidence>
<comment type="function">
    <text evidence="11 13">F(1)F(0) ATP synthase produces ATP from ADP in the presence of a proton or sodium gradient. F-type ATPases consist of two structural domains, F(1) containing the extramembraneous catalytic core and F(0) containing the membrane proton channel, linked together by a central stalk and a peripheral stalk. During catalysis, ATP synthesis in the catalytic domain of F(1) is coupled via a rotary mechanism of the central stalk subunits to proton translocation.</text>
</comment>
<evidence type="ECO:0000256" key="4">
    <source>
        <dbReference type="ARBA" id="ARBA00022547"/>
    </source>
</evidence>
<dbReference type="InterPro" id="IPR050059">
    <property type="entry name" value="ATP_synthase_B_chain"/>
</dbReference>
<sequence>MDDFVRHFGIDAKLLLAQAANFLLLLFILKRYAYGPLLKMMKTRKDEIAKGIQFTKDGEKKLAEIGALKEEALKKAHDESLGIVKKGEAVAEERKNEILRAAEQKTELIIEEARRRIREEEARMKDGVSAGAEELVRLAVTKVLGKIPADRRDAPLIREALEELKEATQKQ</sequence>
<keyword evidence="7 13" id="KW-1133">Transmembrane helix</keyword>
<reference evidence="16 17" key="1">
    <citation type="journal article" date="2016" name="Nat. Commun.">
        <title>Thousands of microbial genomes shed light on interconnected biogeochemical processes in an aquifer system.</title>
        <authorList>
            <person name="Anantharaman K."/>
            <person name="Brown C.T."/>
            <person name="Hug L.A."/>
            <person name="Sharon I."/>
            <person name="Castelle C.J."/>
            <person name="Probst A.J."/>
            <person name="Thomas B.C."/>
            <person name="Singh A."/>
            <person name="Wilkins M.J."/>
            <person name="Karaoz U."/>
            <person name="Brodie E.L."/>
            <person name="Williams K.H."/>
            <person name="Hubbard S.S."/>
            <person name="Banfield J.F."/>
        </authorList>
    </citation>
    <scope>NUCLEOTIDE SEQUENCE [LARGE SCALE GENOMIC DNA]</scope>
</reference>
<dbReference type="InterPro" id="IPR005864">
    <property type="entry name" value="ATP_synth_F0_bsu_bac"/>
</dbReference>
<dbReference type="InterPro" id="IPR002146">
    <property type="entry name" value="ATP_synth_b/b'su_bac/chlpt"/>
</dbReference>
<keyword evidence="15" id="KW-0175">Coiled coil</keyword>
<dbReference type="GO" id="GO:0045259">
    <property type="term" value="C:proton-transporting ATP synthase complex"/>
    <property type="evidence" value="ECO:0007669"/>
    <property type="project" value="UniProtKB-KW"/>
</dbReference>
<evidence type="ECO:0000313" key="17">
    <source>
        <dbReference type="Proteomes" id="UP000177392"/>
    </source>
</evidence>
<comment type="subcellular location">
    <subcellularLocation>
        <location evidence="13">Cell membrane</location>
        <topology evidence="13">Single-pass membrane protein</topology>
    </subcellularLocation>
    <subcellularLocation>
        <location evidence="12">Endomembrane system</location>
        <topology evidence="12">Single-pass membrane protein</topology>
    </subcellularLocation>
</comment>
<dbReference type="PANTHER" id="PTHR33445">
    <property type="entry name" value="ATP SYNTHASE SUBUNIT B', CHLOROPLASTIC"/>
    <property type="match status" value="1"/>
</dbReference>
<comment type="similarity">
    <text evidence="1 13 14">Belongs to the ATPase B chain family.</text>
</comment>
<keyword evidence="5 13" id="KW-0812">Transmembrane</keyword>
<evidence type="ECO:0000256" key="1">
    <source>
        <dbReference type="ARBA" id="ARBA00005513"/>
    </source>
</evidence>
<comment type="caution">
    <text evidence="16">The sequence shown here is derived from an EMBL/GenBank/DDBJ whole genome shotgun (WGS) entry which is preliminary data.</text>
</comment>
<comment type="function">
    <text evidence="13">Component of the F(0) channel, it forms part of the peripheral stalk, linking F(1) to F(0).</text>
</comment>
<evidence type="ECO:0000256" key="5">
    <source>
        <dbReference type="ARBA" id="ARBA00022692"/>
    </source>
</evidence>
<keyword evidence="4 13" id="KW-0138">CF(0)</keyword>
<evidence type="ECO:0000256" key="10">
    <source>
        <dbReference type="ARBA" id="ARBA00023310"/>
    </source>
</evidence>